<dbReference type="EMBL" id="VXJW01000008">
    <property type="protein sequence ID" value="KAA8662746.1"/>
    <property type="molecule type" value="Genomic_DNA"/>
</dbReference>
<proteinExistence type="predicted"/>
<evidence type="ECO:0000313" key="1">
    <source>
        <dbReference type="EMBL" id="KAA8662746.1"/>
    </source>
</evidence>
<organism evidence="1 2">
    <name type="scientific">Salmonella enterica subsp. arizonae</name>
    <dbReference type="NCBI Taxonomy" id="59203"/>
    <lineage>
        <taxon>Bacteria</taxon>
        <taxon>Pseudomonadati</taxon>
        <taxon>Pseudomonadota</taxon>
        <taxon>Gammaproteobacteria</taxon>
        <taxon>Enterobacterales</taxon>
        <taxon>Enterobacteriaceae</taxon>
        <taxon>Salmonella</taxon>
    </lineage>
</organism>
<sequence>MKIVLFSLFLFIKLPFSRTHSAPFLDLLAKLSPDRVSYCKIPFPLSYYQIFAVERLPFS</sequence>
<gene>
    <name evidence="1" type="ORF">F4V61_15620</name>
</gene>
<accession>A0A6C8MFF2</accession>
<protein>
    <submittedName>
        <fullName evidence="1">Uncharacterized protein</fullName>
    </submittedName>
</protein>
<reference evidence="1 2" key="1">
    <citation type="submission" date="2019-09" db="EMBL/GenBank/DDBJ databases">
        <title>Draft genome sequence of various Type strains from the CCUG.</title>
        <authorList>
            <person name="Pineiro-Iglesias B."/>
            <person name="Tunovic T."/>
            <person name="Unosson C."/>
            <person name="Inganas E."/>
            <person name="Ohlen M."/>
            <person name="Cardew S."/>
            <person name="Jensie-Markopoulos S."/>
            <person name="Salva-Serra F."/>
            <person name="Jaen-Luchoro D."/>
            <person name="Karlsson R."/>
            <person name="Svensson-Stadler L."/>
            <person name="Chun J."/>
            <person name="Moore E."/>
        </authorList>
    </citation>
    <scope>NUCLEOTIDE SEQUENCE [LARGE SCALE GENOMIC DNA]</scope>
    <source>
        <strain evidence="1 2">CCUG 6322T</strain>
    </source>
</reference>
<dbReference type="AlphaFoldDB" id="A0A6C8MFF2"/>
<evidence type="ECO:0000313" key="2">
    <source>
        <dbReference type="Proteomes" id="UP000322837"/>
    </source>
</evidence>
<comment type="caution">
    <text evidence="1">The sequence shown here is derived from an EMBL/GenBank/DDBJ whole genome shotgun (WGS) entry which is preliminary data.</text>
</comment>
<name>A0A6C8MFF2_SALER</name>
<dbReference type="Proteomes" id="UP000322837">
    <property type="component" value="Unassembled WGS sequence"/>
</dbReference>